<comment type="subcellular location">
    <subcellularLocation>
        <location evidence="5">Cytoplasm</location>
    </subcellularLocation>
</comment>
<dbReference type="GO" id="GO:0000166">
    <property type="term" value="F:nucleotide binding"/>
    <property type="evidence" value="ECO:0007669"/>
    <property type="project" value="UniProtKB-KW"/>
</dbReference>
<dbReference type="PANTHER" id="PTHR30457">
    <property type="entry name" value="5'-NUCLEOTIDASE SURE"/>
    <property type="match status" value="1"/>
</dbReference>
<dbReference type="GO" id="GO:0005737">
    <property type="term" value="C:cytoplasm"/>
    <property type="evidence" value="ECO:0007669"/>
    <property type="project" value="UniProtKB-SubCell"/>
</dbReference>
<evidence type="ECO:0000256" key="2">
    <source>
        <dbReference type="ARBA" id="ARBA00011062"/>
    </source>
</evidence>
<accession>A0A9D9DRZ5</accession>
<dbReference type="EC" id="3.1.3.5" evidence="5"/>
<dbReference type="PANTHER" id="PTHR30457:SF0">
    <property type="entry name" value="PHOSPHATASE, PUTATIVE (AFU_ORTHOLOGUE AFUA_4G01070)-RELATED"/>
    <property type="match status" value="1"/>
</dbReference>
<dbReference type="AlphaFoldDB" id="A0A9D9DRZ5"/>
<comment type="caution">
    <text evidence="7">The sequence shown here is derived from an EMBL/GenBank/DDBJ whole genome shotgun (WGS) entry which is preliminary data.</text>
</comment>
<name>A0A9D9DRZ5_9BACT</name>
<dbReference type="NCBIfam" id="NF001490">
    <property type="entry name" value="PRK00346.1-4"/>
    <property type="match status" value="1"/>
</dbReference>
<dbReference type="EMBL" id="JADIMZ010000107">
    <property type="protein sequence ID" value="MBO8433067.1"/>
    <property type="molecule type" value="Genomic_DNA"/>
</dbReference>
<comment type="function">
    <text evidence="5">Nucleotidase that shows phosphatase activity on nucleoside 5'-monophosphates.</text>
</comment>
<evidence type="ECO:0000313" key="8">
    <source>
        <dbReference type="Proteomes" id="UP000823612"/>
    </source>
</evidence>
<dbReference type="Pfam" id="PF01975">
    <property type="entry name" value="SurE"/>
    <property type="match status" value="1"/>
</dbReference>
<keyword evidence="5" id="KW-0963">Cytoplasm</keyword>
<reference evidence="7" key="2">
    <citation type="journal article" date="2021" name="PeerJ">
        <title>Extensive microbial diversity within the chicken gut microbiome revealed by metagenomics and culture.</title>
        <authorList>
            <person name="Gilroy R."/>
            <person name="Ravi A."/>
            <person name="Getino M."/>
            <person name="Pursley I."/>
            <person name="Horton D.L."/>
            <person name="Alikhan N.F."/>
            <person name="Baker D."/>
            <person name="Gharbi K."/>
            <person name="Hall N."/>
            <person name="Watson M."/>
            <person name="Adriaenssens E.M."/>
            <person name="Foster-Nyarko E."/>
            <person name="Jarju S."/>
            <person name="Secka A."/>
            <person name="Antonio M."/>
            <person name="Oren A."/>
            <person name="Chaudhuri R.R."/>
            <person name="La Ragione R."/>
            <person name="Hildebrand F."/>
            <person name="Pallen M.J."/>
        </authorList>
    </citation>
    <scope>NUCLEOTIDE SEQUENCE</scope>
    <source>
        <strain evidence="7">2889</strain>
    </source>
</reference>
<comment type="catalytic activity">
    <reaction evidence="1 5">
        <text>a ribonucleoside 5'-phosphate + H2O = a ribonucleoside + phosphate</text>
        <dbReference type="Rhea" id="RHEA:12484"/>
        <dbReference type="ChEBI" id="CHEBI:15377"/>
        <dbReference type="ChEBI" id="CHEBI:18254"/>
        <dbReference type="ChEBI" id="CHEBI:43474"/>
        <dbReference type="ChEBI" id="CHEBI:58043"/>
        <dbReference type="EC" id="3.1.3.5"/>
    </reaction>
</comment>
<comment type="similarity">
    <text evidence="2 5">Belongs to the SurE nucleotidase family.</text>
</comment>
<feature type="binding site" evidence="5">
    <location>
        <position position="96"/>
    </location>
    <ligand>
        <name>a divalent metal cation</name>
        <dbReference type="ChEBI" id="CHEBI:60240"/>
    </ligand>
</feature>
<reference evidence="7" key="1">
    <citation type="submission" date="2020-10" db="EMBL/GenBank/DDBJ databases">
        <authorList>
            <person name="Gilroy R."/>
        </authorList>
    </citation>
    <scope>NUCLEOTIDE SEQUENCE</scope>
    <source>
        <strain evidence="7">2889</strain>
    </source>
</reference>
<dbReference type="Proteomes" id="UP000823612">
    <property type="component" value="Unassembled WGS sequence"/>
</dbReference>
<dbReference type="NCBIfam" id="NF001492">
    <property type="entry name" value="PRK00346.2-2"/>
    <property type="match status" value="1"/>
</dbReference>
<keyword evidence="3 5" id="KW-0479">Metal-binding</keyword>
<evidence type="ECO:0000313" key="7">
    <source>
        <dbReference type="EMBL" id="MBO8433067.1"/>
    </source>
</evidence>
<evidence type="ECO:0000256" key="4">
    <source>
        <dbReference type="ARBA" id="ARBA00022801"/>
    </source>
</evidence>
<evidence type="ECO:0000259" key="6">
    <source>
        <dbReference type="Pfam" id="PF01975"/>
    </source>
</evidence>
<evidence type="ECO:0000256" key="3">
    <source>
        <dbReference type="ARBA" id="ARBA00022723"/>
    </source>
</evidence>
<dbReference type="NCBIfam" id="TIGR00087">
    <property type="entry name" value="surE"/>
    <property type="match status" value="1"/>
</dbReference>
<dbReference type="HAMAP" id="MF_00060">
    <property type="entry name" value="SurE"/>
    <property type="match status" value="1"/>
</dbReference>
<dbReference type="GO" id="GO:0008253">
    <property type="term" value="F:5'-nucleotidase activity"/>
    <property type="evidence" value="ECO:0007669"/>
    <property type="project" value="UniProtKB-UniRule"/>
</dbReference>
<dbReference type="InterPro" id="IPR030048">
    <property type="entry name" value="SurE"/>
</dbReference>
<protein>
    <recommendedName>
        <fullName evidence="5">5'-nucleotidase SurE</fullName>
        <ecNumber evidence="5">3.1.3.5</ecNumber>
    </recommendedName>
    <alternativeName>
        <fullName evidence="5">Nucleoside 5'-monophosphate phosphohydrolase</fullName>
    </alternativeName>
</protein>
<evidence type="ECO:0000256" key="5">
    <source>
        <dbReference type="HAMAP-Rule" id="MF_00060"/>
    </source>
</evidence>
<evidence type="ECO:0000256" key="1">
    <source>
        <dbReference type="ARBA" id="ARBA00000815"/>
    </source>
</evidence>
<feature type="domain" description="Survival protein SurE-like phosphatase/nucleotidase" evidence="6">
    <location>
        <begin position="3"/>
        <end position="188"/>
    </location>
</feature>
<dbReference type="InterPro" id="IPR002828">
    <property type="entry name" value="SurE-like_Pase/nucleotidase"/>
</dbReference>
<organism evidence="7 8">
    <name type="scientific">Candidatus Pullibacteroides excrementavium</name>
    <dbReference type="NCBI Taxonomy" id="2840905"/>
    <lineage>
        <taxon>Bacteria</taxon>
        <taxon>Pseudomonadati</taxon>
        <taxon>Bacteroidota</taxon>
        <taxon>Bacteroidia</taxon>
        <taxon>Bacteroidales</taxon>
        <taxon>Candidatus Pullibacteroides</taxon>
    </lineage>
</organism>
<sequence>MRILVVNDDGYFAPGIRHLAKVASKFGEVFVVAPDAPRSGQGHAVTLVTPLRLHELGTEEGIHYYSCNGTPADCVKLAVKVVFGGEHPDYLFSGINHGSNASSNIVYSGTVAGLIEGALAGVPSVAFSLMDHSLQADFEPVLDYVEEVIRKCIETGRKDICWSVNFPKLPKAALKGIKVCRVAKAYWDEDAVERVDPAGRKYYWLEGDFIRKDDAPDTDLAYTDQGYVSLTPLHFDWTDYAEMERLKGLF</sequence>
<dbReference type="InterPro" id="IPR036523">
    <property type="entry name" value="SurE-like_sf"/>
</dbReference>
<keyword evidence="5" id="KW-0547">Nucleotide-binding</keyword>
<dbReference type="Gene3D" id="3.40.1210.10">
    <property type="entry name" value="Survival protein SurE-like phosphatase/nucleotidase"/>
    <property type="match status" value="1"/>
</dbReference>
<gene>
    <name evidence="5 7" type="primary">surE</name>
    <name evidence="7" type="ORF">IAB08_07220</name>
</gene>
<feature type="binding site" evidence="5">
    <location>
        <position position="39"/>
    </location>
    <ligand>
        <name>a divalent metal cation</name>
        <dbReference type="ChEBI" id="CHEBI:60240"/>
    </ligand>
</feature>
<dbReference type="SUPFAM" id="SSF64167">
    <property type="entry name" value="SurE-like"/>
    <property type="match status" value="1"/>
</dbReference>
<dbReference type="GO" id="GO:0046872">
    <property type="term" value="F:metal ion binding"/>
    <property type="evidence" value="ECO:0007669"/>
    <property type="project" value="UniProtKB-UniRule"/>
</dbReference>
<feature type="binding site" evidence="5">
    <location>
        <position position="9"/>
    </location>
    <ligand>
        <name>a divalent metal cation</name>
        <dbReference type="ChEBI" id="CHEBI:60240"/>
    </ligand>
</feature>
<comment type="cofactor">
    <cofactor evidence="5">
        <name>a divalent metal cation</name>
        <dbReference type="ChEBI" id="CHEBI:60240"/>
    </cofactor>
    <text evidence="5">Binds 1 divalent metal cation per subunit.</text>
</comment>
<proteinExistence type="inferred from homology"/>
<keyword evidence="4 5" id="KW-0378">Hydrolase</keyword>
<feature type="binding site" evidence="5">
    <location>
        <position position="8"/>
    </location>
    <ligand>
        <name>a divalent metal cation</name>
        <dbReference type="ChEBI" id="CHEBI:60240"/>
    </ligand>
</feature>